<feature type="domain" description="BED-type" evidence="6">
    <location>
        <begin position="3"/>
        <end position="54"/>
    </location>
</feature>
<dbReference type="InterPro" id="IPR036236">
    <property type="entry name" value="Znf_C2H2_sf"/>
</dbReference>
<evidence type="ECO:0000259" key="6">
    <source>
        <dbReference type="PROSITE" id="PS50808"/>
    </source>
</evidence>
<keyword evidence="2 4" id="KW-0863">Zinc-finger</keyword>
<evidence type="ECO:0000313" key="7">
    <source>
        <dbReference type="EMBL" id="JAV55925.1"/>
    </source>
</evidence>
<evidence type="ECO:0000256" key="5">
    <source>
        <dbReference type="SAM" id="MobiDB-lite"/>
    </source>
</evidence>
<evidence type="ECO:0000256" key="1">
    <source>
        <dbReference type="ARBA" id="ARBA00022723"/>
    </source>
</evidence>
<dbReference type="AlphaFoldDB" id="A0A1Y1K8A3"/>
<dbReference type="EMBL" id="GEZM01094110">
    <property type="protein sequence ID" value="JAV55925.1"/>
    <property type="molecule type" value="Transcribed_RNA"/>
</dbReference>
<protein>
    <recommendedName>
        <fullName evidence="6">BED-type domain-containing protein</fullName>
    </recommendedName>
</protein>
<name>A0A1Y1K8A3_PHOPY</name>
<evidence type="ECO:0000256" key="3">
    <source>
        <dbReference type="ARBA" id="ARBA00022833"/>
    </source>
</evidence>
<organism evidence="7">
    <name type="scientific">Photinus pyralis</name>
    <name type="common">Common eastern firefly</name>
    <name type="synonym">Lampyris pyralis</name>
    <dbReference type="NCBI Taxonomy" id="7054"/>
    <lineage>
        <taxon>Eukaryota</taxon>
        <taxon>Metazoa</taxon>
        <taxon>Ecdysozoa</taxon>
        <taxon>Arthropoda</taxon>
        <taxon>Hexapoda</taxon>
        <taxon>Insecta</taxon>
        <taxon>Pterygota</taxon>
        <taxon>Neoptera</taxon>
        <taxon>Endopterygota</taxon>
        <taxon>Coleoptera</taxon>
        <taxon>Polyphaga</taxon>
        <taxon>Elateriformia</taxon>
        <taxon>Elateroidea</taxon>
        <taxon>Lampyridae</taxon>
        <taxon>Lampyrinae</taxon>
        <taxon>Photinus</taxon>
    </lineage>
</organism>
<dbReference type="PROSITE" id="PS50808">
    <property type="entry name" value="ZF_BED"/>
    <property type="match status" value="1"/>
</dbReference>
<sequence>MKPKTSAIWGYFVEINESTAKCQVCGKLYSRKGRTTTALKSHLKSLHATKFEEFEKLDKAKKQMEKNWQNESMSPSSSSQNVIILDDPKLDDFVKREDEELSSTPPPYLVPTTHRSEEMPSDALIEVDCGAPRKKQKVGELKQTDPLGCGCANVDKGCERASNYPAVPKEDSFDFFGKYIASTLRGVPLQTALELQRDMISLIMNKCK</sequence>
<dbReference type="SMART" id="SM00614">
    <property type="entry name" value="ZnF_BED"/>
    <property type="match status" value="1"/>
</dbReference>
<proteinExistence type="predicted"/>
<accession>A0A1Y1K8A3</accession>
<keyword evidence="1" id="KW-0479">Metal-binding</keyword>
<feature type="region of interest" description="Disordered" evidence="5">
    <location>
        <begin position="62"/>
        <end position="81"/>
    </location>
</feature>
<dbReference type="InterPro" id="IPR003656">
    <property type="entry name" value="Znf_BED"/>
</dbReference>
<dbReference type="SUPFAM" id="SSF57667">
    <property type="entry name" value="beta-beta-alpha zinc fingers"/>
    <property type="match status" value="1"/>
</dbReference>
<keyword evidence="3" id="KW-0862">Zinc</keyword>
<dbReference type="GO" id="GO:0003677">
    <property type="term" value="F:DNA binding"/>
    <property type="evidence" value="ECO:0007669"/>
    <property type="project" value="InterPro"/>
</dbReference>
<dbReference type="Pfam" id="PF02892">
    <property type="entry name" value="zf-BED"/>
    <property type="match status" value="1"/>
</dbReference>
<evidence type="ECO:0000256" key="4">
    <source>
        <dbReference type="PROSITE-ProRule" id="PRU00027"/>
    </source>
</evidence>
<dbReference type="GO" id="GO:0008270">
    <property type="term" value="F:zinc ion binding"/>
    <property type="evidence" value="ECO:0007669"/>
    <property type="project" value="UniProtKB-KW"/>
</dbReference>
<evidence type="ECO:0000256" key="2">
    <source>
        <dbReference type="ARBA" id="ARBA00022771"/>
    </source>
</evidence>
<reference evidence="7" key="1">
    <citation type="journal article" date="2016" name="Sci. Rep.">
        <title>Molecular characterization of firefly nuptial gifts: a multi-omics approach sheds light on postcopulatory sexual selection.</title>
        <authorList>
            <person name="Al-Wathiqui N."/>
            <person name="Fallon T.R."/>
            <person name="South A."/>
            <person name="Weng J.K."/>
            <person name="Lewis S.M."/>
        </authorList>
    </citation>
    <scope>NUCLEOTIDE SEQUENCE</scope>
</reference>